<evidence type="ECO:0000313" key="3">
    <source>
        <dbReference type="Proteomes" id="UP000005580"/>
    </source>
</evidence>
<dbReference type="HOGENOM" id="CLU_3237768_0_0_10"/>
<name>E7RNU5_9BACT</name>
<protein>
    <submittedName>
        <fullName evidence="2">Uncharacterized protein</fullName>
    </submittedName>
</protein>
<keyword evidence="1" id="KW-1133">Transmembrane helix</keyword>
<organism evidence="2 3">
    <name type="scientific">Hoylesella oralis ATCC 33269</name>
    <dbReference type="NCBI Taxonomy" id="873533"/>
    <lineage>
        <taxon>Bacteria</taxon>
        <taxon>Pseudomonadati</taxon>
        <taxon>Bacteroidota</taxon>
        <taxon>Bacteroidia</taxon>
        <taxon>Bacteroidales</taxon>
        <taxon>Prevotellaceae</taxon>
        <taxon>Hoylesella</taxon>
    </lineage>
</organism>
<proteinExistence type="predicted"/>
<dbReference type="AlphaFoldDB" id="E7RNU5"/>
<evidence type="ECO:0000313" key="2">
    <source>
        <dbReference type="EMBL" id="EFZ37388.1"/>
    </source>
</evidence>
<keyword evidence="1" id="KW-0472">Membrane</keyword>
<reference evidence="2" key="1">
    <citation type="submission" date="2011-01" db="EMBL/GenBank/DDBJ databases">
        <authorList>
            <person name="Muzny D."/>
            <person name="Qin X."/>
            <person name="Buhay C."/>
            <person name="Dugan-Rocha S."/>
            <person name="Ding Y."/>
            <person name="Chen G."/>
            <person name="Hawes A."/>
            <person name="Holder M."/>
            <person name="Jhangiani S."/>
            <person name="Johnson A."/>
            <person name="Khan Z."/>
            <person name="Li Z."/>
            <person name="Liu W."/>
            <person name="Liu X."/>
            <person name="Perez L."/>
            <person name="Shen H."/>
            <person name="Wang Q."/>
            <person name="Watt J."/>
            <person name="Xi L."/>
            <person name="Xin Y."/>
            <person name="Zhou J."/>
            <person name="Deng J."/>
            <person name="Jiang H."/>
            <person name="Liu Y."/>
            <person name="Qu J."/>
            <person name="Song X.-Z."/>
            <person name="Zhang L."/>
            <person name="Villasana D."/>
            <person name="Johnson A."/>
            <person name="Liu J."/>
            <person name="Liyanage D."/>
            <person name="Lorensuhewa L."/>
            <person name="Robinson T."/>
            <person name="Song A."/>
            <person name="Song B.-B."/>
            <person name="Dinh H."/>
            <person name="Thornton R."/>
            <person name="Coyle M."/>
            <person name="Francisco L."/>
            <person name="Jackson L."/>
            <person name="Javaid M."/>
            <person name="Korchina V."/>
            <person name="Kovar C."/>
            <person name="Mata R."/>
            <person name="Mathew T."/>
            <person name="Ngo R."/>
            <person name="Nguyen L."/>
            <person name="Nguyen N."/>
            <person name="Okwuonu G."/>
            <person name="Ongeri F."/>
            <person name="Pham C."/>
            <person name="Simmons D."/>
            <person name="Wilczek-Boney K."/>
            <person name="Hale W."/>
            <person name="Jakkamsetti A."/>
            <person name="Pham P."/>
            <person name="Ruth R."/>
            <person name="San Lucas F."/>
            <person name="Warren J."/>
            <person name="Zhang J."/>
            <person name="Zhao Z."/>
            <person name="Zhou C."/>
            <person name="Zhu D."/>
            <person name="Lee S."/>
            <person name="Bess C."/>
            <person name="Blankenburg K."/>
            <person name="Forbes L."/>
            <person name="Fu Q."/>
            <person name="Gubbala S."/>
            <person name="Hirani K."/>
            <person name="Jayaseelan J.C."/>
            <person name="Lara F."/>
            <person name="Munidasa M."/>
            <person name="Palculict T."/>
            <person name="Patil S."/>
            <person name="Pu L.-L."/>
            <person name="Saada N."/>
            <person name="Tang L."/>
            <person name="Weissenberger G."/>
            <person name="Zhu Y."/>
            <person name="Hemphill L."/>
            <person name="Shang Y."/>
            <person name="Youmans B."/>
            <person name="Ayvaz T."/>
            <person name="Ross M."/>
            <person name="Santibanez J."/>
            <person name="Aqrawi P."/>
            <person name="Gross S."/>
            <person name="Joshi V."/>
            <person name="Fowler G."/>
            <person name="Nazareth L."/>
            <person name="Reid J."/>
            <person name="Worley K."/>
            <person name="Petrosino J."/>
            <person name="Highlander S."/>
            <person name="Gibbs R."/>
        </authorList>
    </citation>
    <scope>NUCLEOTIDE SEQUENCE [LARGE SCALE GENOMIC DNA]</scope>
    <source>
        <strain evidence="2">ATCC 33269</strain>
    </source>
</reference>
<keyword evidence="1" id="KW-0812">Transmembrane</keyword>
<comment type="caution">
    <text evidence="2">The sequence shown here is derived from an EMBL/GenBank/DDBJ whole genome shotgun (WGS) entry which is preliminary data.</text>
</comment>
<accession>E7RNU5</accession>
<gene>
    <name evidence="2" type="ORF">HMPREF0663_10846</name>
</gene>
<dbReference type="Proteomes" id="UP000005580">
    <property type="component" value="Unassembled WGS sequence"/>
</dbReference>
<keyword evidence="3" id="KW-1185">Reference proteome</keyword>
<sequence>MSLHRNNDYGYIIVSGYFTTYLLEIGMTSIYGIGILLATLLMS</sequence>
<evidence type="ECO:0000256" key="1">
    <source>
        <dbReference type="SAM" id="Phobius"/>
    </source>
</evidence>
<dbReference type="EMBL" id="AEPE02000003">
    <property type="protein sequence ID" value="EFZ37388.1"/>
    <property type="molecule type" value="Genomic_DNA"/>
</dbReference>
<feature type="transmembrane region" description="Helical" evidence="1">
    <location>
        <begin position="20"/>
        <end position="42"/>
    </location>
</feature>